<dbReference type="InterPro" id="IPR005814">
    <property type="entry name" value="Aminotrans_3"/>
</dbReference>
<dbReference type="InterPro" id="IPR015424">
    <property type="entry name" value="PyrdxlP-dep_Trfase"/>
</dbReference>
<dbReference type="GO" id="GO:0008483">
    <property type="term" value="F:transaminase activity"/>
    <property type="evidence" value="ECO:0007669"/>
    <property type="project" value="UniProtKB-KW"/>
</dbReference>
<reference evidence="5 6" key="1">
    <citation type="submission" date="2017-07" db="EMBL/GenBank/DDBJ databases">
        <title>Phylogenetic study on the rhizospheric bacterium Ochrobactrum sp. A44.</title>
        <authorList>
            <person name="Krzyzanowska D.M."/>
            <person name="Ossowicki A."/>
            <person name="Rajewska M."/>
            <person name="Maciag T."/>
            <person name="Kaczynski Z."/>
            <person name="Czerwicka M."/>
            <person name="Jafra S."/>
        </authorList>
    </citation>
    <scope>NUCLEOTIDE SEQUENCE [LARGE SCALE GENOMIC DNA]</scope>
    <source>
        <strain evidence="5 6">CCUG 30717</strain>
    </source>
</reference>
<evidence type="ECO:0000313" key="6">
    <source>
        <dbReference type="Proteomes" id="UP000216188"/>
    </source>
</evidence>
<evidence type="ECO:0000256" key="3">
    <source>
        <dbReference type="RuleBase" id="RU003560"/>
    </source>
</evidence>
<dbReference type="AlphaFoldDB" id="A0A1A9FMX2"/>
<evidence type="ECO:0000256" key="1">
    <source>
        <dbReference type="ARBA" id="ARBA00001933"/>
    </source>
</evidence>
<evidence type="ECO:0000313" key="5">
    <source>
        <dbReference type="EMBL" id="OYR20573.1"/>
    </source>
</evidence>
<gene>
    <name evidence="5" type="primary">fumI</name>
    <name evidence="5" type="ORF">CEV34_5369</name>
    <name evidence="4" type="ORF">EHE22_01905</name>
</gene>
<dbReference type="Gene3D" id="3.90.1150.10">
    <property type="entry name" value="Aspartate Aminotransferase, domain 1"/>
    <property type="match status" value="1"/>
</dbReference>
<dbReference type="RefSeq" id="WP_007878225.1">
    <property type="nucleotide sequence ID" value="NZ_CP015775.1"/>
</dbReference>
<keyword evidence="2 3" id="KW-0663">Pyridoxal phosphate</keyword>
<dbReference type="Gene3D" id="3.40.640.10">
    <property type="entry name" value="Type I PLP-dependent aspartate aminotransferase-like (Major domain)"/>
    <property type="match status" value="1"/>
</dbReference>
<sequence>MPAHSTSAQTLSEHNPDAELRARAERVIPNGMWGHQRAASLPEGYPQYFASGEGAHVTDVNGNSYIDFMCAWGPIILGHRHELVDAAALSQIKAGDCLNGPTAHAVELAELLVETVPHADWALLQKNGTDATTSCVTIARGATKRRKVLVAKGAYHGAVPWCTPSLVGVTAEDRAHLVHYVYNDVESLTAAAKQAGDDLAAIIVSAFKHDLAIPQELPTTEFAKTARALCDAAGAALILDDVRGGFRIDLGGSWRGTGVEPDLAAYSKAIANGYSLAAVTGTNRFRESAGQAYMTGSFWYAGASMAAAVATIKELKRIDGPARMKHAGERLRTGLDAQARAHGFELLQTGPAAMPLVQFVGDTDAQLGARFCREALNRGVYLHHKHNMFISCAHTDAVIDDALSRTEDAFKAISTR</sequence>
<dbReference type="STRING" id="419475.A8A54_12045"/>
<evidence type="ECO:0000256" key="2">
    <source>
        <dbReference type="ARBA" id="ARBA00022898"/>
    </source>
</evidence>
<dbReference type="Proteomes" id="UP000216188">
    <property type="component" value="Unassembled WGS sequence"/>
</dbReference>
<dbReference type="Proteomes" id="UP000526233">
    <property type="component" value="Unassembled WGS sequence"/>
</dbReference>
<dbReference type="InterPro" id="IPR049704">
    <property type="entry name" value="Aminotrans_3_PPA_site"/>
</dbReference>
<dbReference type="GO" id="GO:0030170">
    <property type="term" value="F:pyridoxal phosphate binding"/>
    <property type="evidence" value="ECO:0007669"/>
    <property type="project" value="InterPro"/>
</dbReference>
<organism evidence="5 6">
    <name type="scientific">Brucella pseudogrignonensis</name>
    <dbReference type="NCBI Taxonomy" id="419475"/>
    <lineage>
        <taxon>Bacteria</taxon>
        <taxon>Pseudomonadati</taxon>
        <taxon>Pseudomonadota</taxon>
        <taxon>Alphaproteobacteria</taxon>
        <taxon>Hyphomicrobiales</taxon>
        <taxon>Brucellaceae</taxon>
        <taxon>Brucella/Ochrobactrum group</taxon>
        <taxon>Brucella</taxon>
    </lineage>
</organism>
<dbReference type="EMBL" id="PKQI01000001">
    <property type="protein sequence ID" value="NNV19182.1"/>
    <property type="molecule type" value="Genomic_DNA"/>
</dbReference>
<keyword evidence="5" id="KW-0032">Aminotransferase</keyword>
<dbReference type="InterPro" id="IPR015421">
    <property type="entry name" value="PyrdxlP-dep_Trfase_major"/>
</dbReference>
<reference evidence="4 7" key="2">
    <citation type="submission" date="2018-11" db="EMBL/GenBank/DDBJ databases">
        <title>Genome sequencing and analysis.</title>
        <authorList>
            <person name="Huang Y.-T."/>
        </authorList>
    </citation>
    <scope>NUCLEOTIDE SEQUENCE [LARGE SCALE GENOMIC DNA]</scope>
    <source>
        <strain evidence="4 7">SHIN</strain>
    </source>
</reference>
<protein>
    <submittedName>
        <fullName evidence="5">Aminopentol aminotransferase</fullName>
        <ecNumber evidence="5">2.6.1.-</ecNumber>
    </submittedName>
    <submittedName>
        <fullName evidence="4">Aspartate aminotransferase family protein</fullName>
    </submittedName>
</protein>
<dbReference type="OrthoDB" id="9801052at2"/>
<accession>A0A1A9FMX2</accession>
<proteinExistence type="inferred from homology"/>
<dbReference type="PANTHER" id="PTHR43713:SF3">
    <property type="entry name" value="GLUTAMATE-1-SEMIALDEHYDE 2,1-AMINOMUTASE 1, CHLOROPLASTIC-RELATED"/>
    <property type="match status" value="1"/>
</dbReference>
<keyword evidence="6" id="KW-1185">Reference proteome</keyword>
<dbReference type="PROSITE" id="PS00600">
    <property type="entry name" value="AA_TRANSFER_CLASS_3"/>
    <property type="match status" value="1"/>
</dbReference>
<dbReference type="EC" id="2.6.1.-" evidence="5"/>
<name>A0A1A9FMX2_9HYPH</name>
<comment type="caution">
    <text evidence="5">The sequence shown here is derived from an EMBL/GenBank/DDBJ whole genome shotgun (WGS) entry which is preliminary data.</text>
</comment>
<dbReference type="EMBL" id="NNRM01000053">
    <property type="protein sequence ID" value="OYR20573.1"/>
    <property type="molecule type" value="Genomic_DNA"/>
</dbReference>
<dbReference type="PANTHER" id="PTHR43713">
    <property type="entry name" value="GLUTAMATE-1-SEMIALDEHYDE 2,1-AMINOMUTASE"/>
    <property type="match status" value="1"/>
</dbReference>
<dbReference type="Pfam" id="PF00202">
    <property type="entry name" value="Aminotran_3"/>
    <property type="match status" value="1"/>
</dbReference>
<dbReference type="SUPFAM" id="SSF53383">
    <property type="entry name" value="PLP-dependent transferases"/>
    <property type="match status" value="1"/>
</dbReference>
<evidence type="ECO:0000313" key="7">
    <source>
        <dbReference type="Proteomes" id="UP000526233"/>
    </source>
</evidence>
<dbReference type="KEGG" id="ops:A8A54_12045"/>
<dbReference type="InterPro" id="IPR015422">
    <property type="entry name" value="PyrdxlP-dep_Trfase_small"/>
</dbReference>
<evidence type="ECO:0000313" key="4">
    <source>
        <dbReference type="EMBL" id="NNV19182.1"/>
    </source>
</evidence>
<keyword evidence="5" id="KW-0808">Transferase</keyword>
<comment type="cofactor">
    <cofactor evidence="1">
        <name>pyridoxal 5'-phosphate</name>
        <dbReference type="ChEBI" id="CHEBI:597326"/>
    </cofactor>
</comment>
<comment type="similarity">
    <text evidence="3">Belongs to the class-III pyridoxal-phosphate-dependent aminotransferase family.</text>
</comment>